<evidence type="ECO:0000256" key="6">
    <source>
        <dbReference type="SAM" id="Phobius"/>
    </source>
</evidence>
<evidence type="ECO:0000256" key="2">
    <source>
        <dbReference type="ARBA" id="ARBA00022475"/>
    </source>
</evidence>
<evidence type="ECO:0000256" key="4">
    <source>
        <dbReference type="ARBA" id="ARBA00022989"/>
    </source>
</evidence>
<keyword evidence="2" id="KW-1003">Cell membrane</keyword>
<keyword evidence="4 6" id="KW-1133">Transmembrane helix</keyword>
<dbReference type="PANTHER" id="PTHR30561:SF23">
    <property type="entry name" value="4-AMINO-4-DEOXY-L-ARABINOSE-PHOSPHOUNDECAPRENOL FLIPPASE SUBUNIT ARNE-RELATED"/>
    <property type="match status" value="1"/>
</dbReference>
<feature type="transmembrane region" description="Helical" evidence="6">
    <location>
        <begin position="70"/>
        <end position="90"/>
    </location>
</feature>
<dbReference type="SUPFAM" id="SSF103481">
    <property type="entry name" value="Multidrug resistance efflux transporter EmrE"/>
    <property type="match status" value="1"/>
</dbReference>
<evidence type="ECO:0000256" key="1">
    <source>
        <dbReference type="ARBA" id="ARBA00004651"/>
    </source>
</evidence>
<organism evidence="7 8">
    <name type="scientific">Pseudomonas boreofloridensis</name>
    <dbReference type="NCBI Taxonomy" id="3064348"/>
    <lineage>
        <taxon>Bacteria</taxon>
        <taxon>Pseudomonadati</taxon>
        <taxon>Pseudomonadota</taxon>
        <taxon>Gammaproteobacteria</taxon>
        <taxon>Pseudomonadales</taxon>
        <taxon>Pseudomonadaceae</taxon>
        <taxon>Pseudomonas</taxon>
    </lineage>
</organism>
<feature type="transmembrane region" description="Helical" evidence="6">
    <location>
        <begin position="43"/>
        <end position="63"/>
    </location>
</feature>
<keyword evidence="8" id="KW-1185">Reference proteome</keyword>
<gene>
    <name evidence="7" type="ORF">ACE1YR_07605</name>
</gene>
<dbReference type="Gene3D" id="1.10.3730.20">
    <property type="match status" value="1"/>
</dbReference>
<protein>
    <submittedName>
        <fullName evidence="7">4-amino-4-deoxy-L-arabinose-phospho-UDP flippase</fullName>
    </submittedName>
</protein>
<comment type="caution">
    <text evidence="7">The sequence shown here is derived from an EMBL/GenBank/DDBJ whole genome shotgun (WGS) entry which is preliminary data.</text>
</comment>
<evidence type="ECO:0000256" key="3">
    <source>
        <dbReference type="ARBA" id="ARBA00022692"/>
    </source>
</evidence>
<dbReference type="RefSeq" id="WP_295481846.1">
    <property type="nucleotide sequence ID" value="NZ_JAUQOQ010000006.1"/>
</dbReference>
<comment type="subcellular location">
    <subcellularLocation>
        <location evidence="1">Cell membrane</location>
        <topology evidence="1">Multi-pass membrane protein</topology>
    </subcellularLocation>
</comment>
<dbReference type="Proteomes" id="UP001577047">
    <property type="component" value="Unassembled WGS sequence"/>
</dbReference>
<dbReference type="InterPro" id="IPR037185">
    <property type="entry name" value="EmrE-like"/>
</dbReference>
<dbReference type="PANTHER" id="PTHR30561">
    <property type="entry name" value="SMR FAMILY PROTON-DEPENDENT DRUG EFFLUX TRANSPORTER SUGE"/>
    <property type="match status" value="1"/>
</dbReference>
<dbReference type="EMBL" id="JBHFXX010000005">
    <property type="protein sequence ID" value="MFB3800305.1"/>
    <property type="molecule type" value="Genomic_DNA"/>
</dbReference>
<name>A0ABV4Z6P4_9PSED</name>
<proteinExistence type="predicted"/>
<keyword evidence="3 6" id="KW-0812">Transmembrane</keyword>
<reference evidence="7 8" key="1">
    <citation type="submission" date="2024-09" db="EMBL/GenBank/DDBJ databases">
        <authorList>
            <person name="Fullem K."/>
        </authorList>
    </citation>
    <scope>NUCLEOTIDE SEQUENCE [LARGE SCALE GENOMIC DNA]</scope>
    <source>
        <strain evidence="8">K1(2024)</strain>
    </source>
</reference>
<evidence type="ECO:0000256" key="5">
    <source>
        <dbReference type="ARBA" id="ARBA00023136"/>
    </source>
</evidence>
<accession>A0ABV4Z6P4</accession>
<keyword evidence="5 6" id="KW-0472">Membrane</keyword>
<evidence type="ECO:0000313" key="7">
    <source>
        <dbReference type="EMBL" id="MFB3800305.1"/>
    </source>
</evidence>
<dbReference type="InterPro" id="IPR000390">
    <property type="entry name" value="Small_drug/metabolite_transptr"/>
</dbReference>
<sequence>MIILLILATSLLTCCGQIAQKFTAQSWAALASGTSRWAILNCPWPWLASISLVLGLGCWLGVLRHMDVGVAYPMLSLNFVLVALAGRYLFGEVLPGRNLAGIALIASGVLMLGGLS</sequence>
<evidence type="ECO:0000313" key="8">
    <source>
        <dbReference type="Proteomes" id="UP001577047"/>
    </source>
</evidence>